<comment type="subcellular location">
    <subcellularLocation>
        <location evidence="1">Membrane</location>
    </subcellularLocation>
</comment>
<dbReference type="SUPFAM" id="SSF56112">
    <property type="entry name" value="Protein kinase-like (PK-like)"/>
    <property type="match status" value="1"/>
</dbReference>
<dbReference type="GO" id="GO:0016020">
    <property type="term" value="C:membrane"/>
    <property type="evidence" value="ECO:0007669"/>
    <property type="project" value="UniProtKB-SubCell"/>
</dbReference>
<evidence type="ECO:0000256" key="5">
    <source>
        <dbReference type="ARBA" id="ARBA00022737"/>
    </source>
</evidence>
<dbReference type="GO" id="GO:0004672">
    <property type="term" value="F:protein kinase activity"/>
    <property type="evidence" value="ECO:0007669"/>
    <property type="project" value="InterPro"/>
</dbReference>
<dbReference type="Proteomes" id="UP000825729">
    <property type="component" value="Unassembled WGS sequence"/>
</dbReference>
<keyword evidence="7 9" id="KW-0472">Membrane</keyword>
<keyword evidence="5" id="KW-0677">Repeat</keyword>
<evidence type="ECO:0000256" key="7">
    <source>
        <dbReference type="ARBA" id="ARBA00023136"/>
    </source>
</evidence>
<evidence type="ECO:0000256" key="9">
    <source>
        <dbReference type="SAM" id="Phobius"/>
    </source>
</evidence>
<dbReference type="InterPro" id="IPR011009">
    <property type="entry name" value="Kinase-like_dom_sf"/>
</dbReference>
<keyword evidence="6 9" id="KW-1133">Transmembrane helix</keyword>
<evidence type="ECO:0000256" key="8">
    <source>
        <dbReference type="SAM" id="MobiDB-lite"/>
    </source>
</evidence>
<evidence type="ECO:0000256" key="4">
    <source>
        <dbReference type="ARBA" id="ARBA00022729"/>
    </source>
</evidence>
<dbReference type="Pfam" id="PF13855">
    <property type="entry name" value="LRR_8"/>
    <property type="match status" value="1"/>
</dbReference>
<evidence type="ECO:0000256" key="10">
    <source>
        <dbReference type="SAM" id="SignalP"/>
    </source>
</evidence>
<dbReference type="EMBL" id="JAINDJ010000008">
    <property type="protein sequence ID" value="KAG9440496.1"/>
    <property type="molecule type" value="Genomic_DNA"/>
</dbReference>
<dbReference type="PANTHER" id="PTHR48007:SF37">
    <property type="entry name" value="LEUCINE-RICH REPEAT PROTEIN KINASE FAMILY PROTEIN"/>
    <property type="match status" value="1"/>
</dbReference>
<evidence type="ECO:0000256" key="6">
    <source>
        <dbReference type="ARBA" id="ARBA00022989"/>
    </source>
</evidence>
<dbReference type="InterPro" id="IPR046959">
    <property type="entry name" value="PRK1-6/SRF4-like"/>
</dbReference>
<dbReference type="Gene3D" id="1.10.510.10">
    <property type="entry name" value="Transferase(Phosphotransferase) domain 1"/>
    <property type="match status" value="1"/>
</dbReference>
<dbReference type="SUPFAM" id="SSF52058">
    <property type="entry name" value="L domain-like"/>
    <property type="match status" value="1"/>
</dbReference>
<dbReference type="AlphaFoldDB" id="A0AAV7DW73"/>
<feature type="region of interest" description="Disordered" evidence="8">
    <location>
        <begin position="325"/>
        <end position="345"/>
    </location>
</feature>
<comment type="caution">
    <text evidence="12">The sequence shown here is derived from an EMBL/GenBank/DDBJ whole genome shotgun (WGS) entry which is preliminary data.</text>
</comment>
<dbReference type="PROSITE" id="PS51450">
    <property type="entry name" value="LRR"/>
    <property type="match status" value="1"/>
</dbReference>
<dbReference type="PANTHER" id="PTHR48007">
    <property type="entry name" value="LEUCINE-RICH REPEAT RECEPTOR-LIKE PROTEIN KINASE PXC1"/>
    <property type="match status" value="1"/>
</dbReference>
<dbReference type="Pfam" id="PF00560">
    <property type="entry name" value="LRR_1"/>
    <property type="match status" value="1"/>
</dbReference>
<evidence type="ECO:0000256" key="2">
    <source>
        <dbReference type="ARBA" id="ARBA00022614"/>
    </source>
</evidence>
<feature type="chain" id="PRO_5043910925" description="Protein kinase domain-containing protein" evidence="10">
    <location>
        <begin position="31"/>
        <end position="646"/>
    </location>
</feature>
<proteinExistence type="predicted"/>
<organism evidence="12 13">
    <name type="scientific">Aristolochia fimbriata</name>
    <name type="common">White veined hardy Dutchman's pipe vine</name>
    <dbReference type="NCBI Taxonomy" id="158543"/>
    <lineage>
        <taxon>Eukaryota</taxon>
        <taxon>Viridiplantae</taxon>
        <taxon>Streptophyta</taxon>
        <taxon>Embryophyta</taxon>
        <taxon>Tracheophyta</taxon>
        <taxon>Spermatophyta</taxon>
        <taxon>Magnoliopsida</taxon>
        <taxon>Magnoliidae</taxon>
        <taxon>Piperales</taxon>
        <taxon>Aristolochiaceae</taxon>
        <taxon>Aristolochia</taxon>
    </lineage>
</organism>
<protein>
    <recommendedName>
        <fullName evidence="11">Protein kinase domain-containing protein</fullName>
    </recommendedName>
</protein>
<dbReference type="Pfam" id="PF00069">
    <property type="entry name" value="Pkinase"/>
    <property type="match status" value="1"/>
</dbReference>
<keyword evidence="3 9" id="KW-0812">Transmembrane</keyword>
<name>A0AAV7DW73_ARIFI</name>
<feature type="signal peptide" evidence="10">
    <location>
        <begin position="1"/>
        <end position="30"/>
    </location>
</feature>
<dbReference type="Gene3D" id="3.30.200.20">
    <property type="entry name" value="Phosphorylase Kinase, domain 1"/>
    <property type="match status" value="1"/>
</dbReference>
<dbReference type="GO" id="GO:0005524">
    <property type="term" value="F:ATP binding"/>
    <property type="evidence" value="ECO:0007669"/>
    <property type="project" value="InterPro"/>
</dbReference>
<dbReference type="Gene3D" id="3.80.10.10">
    <property type="entry name" value="Ribonuclease Inhibitor"/>
    <property type="match status" value="2"/>
</dbReference>
<reference evidence="12 13" key="1">
    <citation type="submission" date="2021-07" db="EMBL/GenBank/DDBJ databases">
        <title>The Aristolochia fimbriata genome: insights into angiosperm evolution, floral development and chemical biosynthesis.</title>
        <authorList>
            <person name="Jiao Y."/>
        </authorList>
    </citation>
    <scope>NUCLEOTIDE SEQUENCE [LARGE SCALE GENOMIC DNA]</scope>
    <source>
        <strain evidence="12">IBCAS-2021</strain>
        <tissue evidence="12">Leaf</tissue>
    </source>
</reference>
<gene>
    <name evidence="12" type="ORF">H6P81_020661</name>
</gene>
<keyword evidence="4 10" id="KW-0732">Signal</keyword>
<evidence type="ECO:0000259" key="11">
    <source>
        <dbReference type="PROSITE" id="PS50011"/>
    </source>
</evidence>
<keyword evidence="13" id="KW-1185">Reference proteome</keyword>
<dbReference type="InterPro" id="IPR001611">
    <property type="entry name" value="Leu-rich_rpt"/>
</dbReference>
<sequence length="646" mass="71064">MPREKPHFCSPFVVAVFFLVLLRFPVRTPALKPPSLFVPPDAAALIAFKSFGDEGRRLINFSVSGSLDYCQWRGVKCAKGKVIRLVLESSGLRGRFAEDTLSRLDQLRVLSLQNNSLSGPIPDLSPLLNLKSLFLDHNSFEGSFPVSVLPLHRLRTLDLSHNALQGPIPDRLAGLDRLYYLRLELNRFNGTIPAFNQSSLRVFNVSNNDLTGAVPATAALLRFDLSAYSGNIGLCGEVLRKHCETHVPFFSSSMVPQPAQGLDAQNQGILLSPPPTKKHTRTAAVVGLTAGVLLVAVFLVGFSLLIKKTQRRKITRISSPTAASALAPGHVQEEEEPTLPAVPKASNKSLEKLQMAKSGNLIFCAGESQVYTLEQLMKASAELLGRGTTGTTYKAVLDNQLIVGVKRLDAGLLSGLSKEAFERHMGVVGNLRHPNLVPLRAFFQAKDERLLVYDYQPNGSLYSLIHGSRSARAKPLHWTSCLKIAEDVAQGLAYIHQASRLVHGNIKSSNVLLGADFEACLTDYSLSVLVDVEDESGYRAPETRKSSRRATPKSDVFSFGLLLLELLTGRLPFQQPFLTASDMPNWVRSVREDEFEDTRLLMLLDIAIACIQVSQEQRPTTWQILKMIQEIKDTELGDVMGSTGFI</sequence>
<dbReference type="InterPro" id="IPR000719">
    <property type="entry name" value="Prot_kinase_dom"/>
</dbReference>
<evidence type="ECO:0000313" key="13">
    <source>
        <dbReference type="Proteomes" id="UP000825729"/>
    </source>
</evidence>
<evidence type="ECO:0000256" key="1">
    <source>
        <dbReference type="ARBA" id="ARBA00004370"/>
    </source>
</evidence>
<keyword evidence="2" id="KW-0433">Leucine-rich repeat</keyword>
<evidence type="ECO:0000256" key="3">
    <source>
        <dbReference type="ARBA" id="ARBA00022692"/>
    </source>
</evidence>
<feature type="domain" description="Protein kinase" evidence="11">
    <location>
        <begin position="378"/>
        <end position="636"/>
    </location>
</feature>
<dbReference type="InterPro" id="IPR032675">
    <property type="entry name" value="LRR_dom_sf"/>
</dbReference>
<feature type="transmembrane region" description="Helical" evidence="9">
    <location>
        <begin position="283"/>
        <end position="306"/>
    </location>
</feature>
<dbReference type="PROSITE" id="PS50011">
    <property type="entry name" value="PROTEIN_KINASE_DOM"/>
    <property type="match status" value="1"/>
</dbReference>
<dbReference type="FunFam" id="3.80.10.10:FF:000400">
    <property type="entry name" value="Nuclear pore complex protein NUP107"/>
    <property type="match status" value="1"/>
</dbReference>
<accession>A0AAV7DW73</accession>
<evidence type="ECO:0000313" key="12">
    <source>
        <dbReference type="EMBL" id="KAG9440496.1"/>
    </source>
</evidence>